<dbReference type="Proteomes" id="UP000185109">
    <property type="component" value="Plasmid pRsp8C3b"/>
</dbReference>
<evidence type="ECO:0000313" key="2">
    <source>
        <dbReference type="Proteomes" id="UP000185109"/>
    </source>
</evidence>
<dbReference type="EMBL" id="CP017243">
    <property type="protein sequence ID" value="APO77497.1"/>
    <property type="molecule type" value="Genomic_DNA"/>
</dbReference>
<proteinExistence type="predicted"/>
<protein>
    <submittedName>
        <fullName evidence="1">Uncharacterized protein</fullName>
    </submittedName>
</protein>
<name>A0A1L5PB89_RHIET</name>
<accession>A0A1L5PB89</accession>
<keyword evidence="1" id="KW-0614">Plasmid</keyword>
<gene>
    <name evidence="1" type="ORF">AM571_PB00210</name>
</gene>
<evidence type="ECO:0000313" key="1">
    <source>
        <dbReference type="EMBL" id="APO77497.1"/>
    </source>
</evidence>
<organism evidence="1 2">
    <name type="scientific">Rhizobium etli 8C-3</name>
    <dbReference type="NCBI Taxonomy" id="538025"/>
    <lineage>
        <taxon>Bacteria</taxon>
        <taxon>Pseudomonadati</taxon>
        <taxon>Pseudomonadota</taxon>
        <taxon>Alphaproteobacteria</taxon>
        <taxon>Hyphomicrobiales</taxon>
        <taxon>Rhizobiaceae</taxon>
        <taxon>Rhizobium/Agrobacterium group</taxon>
        <taxon>Rhizobium</taxon>
    </lineage>
</organism>
<dbReference type="AlphaFoldDB" id="A0A1L5PB89"/>
<sequence length="97" mass="11118">MRKPAFLSHHRVFGVQGEIAHPEKIVPSAMMSAEDDRERHLFASTILIGFHEIDMKFDLRLKPGLLTTWGEVGSLPHRFFRGAAFEWGSFHQFTPRG</sequence>
<reference evidence="1 2" key="1">
    <citation type="submission" date="2016-09" db="EMBL/GenBank/DDBJ databases">
        <title>The complete genome sequences of Rhizobium gallicum, symbiovars gallicum and phaseoli, symbionts associated to common bean (Phaseolus vulgaris).</title>
        <authorList>
            <person name="Bustos P."/>
            <person name="Santamaria R.I."/>
            <person name="Perez-Carrascal O.M."/>
            <person name="Juarez S."/>
            <person name="Lozano L."/>
            <person name="Martinez-Flores I."/>
            <person name="Martinez-Romero E."/>
            <person name="Cevallos M."/>
            <person name="Romero D."/>
            <person name="Davila G."/>
            <person name="Gonzalez V."/>
        </authorList>
    </citation>
    <scope>NUCLEOTIDE SEQUENCE [LARGE SCALE GENOMIC DNA]</scope>
    <source>
        <strain evidence="1 2">8C-3</strain>
        <plasmid evidence="2">Plasmid prsp8c3b</plasmid>
    </source>
</reference>
<geneLocation type="plasmid" evidence="2">
    <name>prsp8c3b</name>
</geneLocation>